<dbReference type="PRINTS" id="PR00463">
    <property type="entry name" value="EP450I"/>
</dbReference>
<evidence type="ECO:0000256" key="5">
    <source>
        <dbReference type="PIRSR" id="PIRSR602401-1"/>
    </source>
</evidence>
<reference evidence="7 8" key="1">
    <citation type="submission" date="2018-05" db="EMBL/GenBank/DDBJ databases">
        <title>Draft genome sequence of Scytalidium lignicola DSM 105466, a ubiquitous saprotrophic fungus.</title>
        <authorList>
            <person name="Buettner E."/>
            <person name="Gebauer A.M."/>
            <person name="Hofrichter M."/>
            <person name="Liers C."/>
            <person name="Kellner H."/>
        </authorList>
    </citation>
    <scope>NUCLEOTIDE SEQUENCE [LARGE SCALE GENOMIC DNA]</scope>
    <source>
        <strain evidence="7 8">DSM 105466</strain>
    </source>
</reference>
<protein>
    <submittedName>
        <fullName evidence="7">Uncharacterized protein</fullName>
    </submittedName>
</protein>
<name>A0A3E2HA31_SCYLI</name>
<evidence type="ECO:0000256" key="6">
    <source>
        <dbReference type="RuleBase" id="RU000461"/>
    </source>
</evidence>
<accession>A0A3E2HA31</accession>
<evidence type="ECO:0000256" key="3">
    <source>
        <dbReference type="ARBA" id="ARBA00022723"/>
    </source>
</evidence>
<organism evidence="7 8">
    <name type="scientific">Scytalidium lignicola</name>
    <name type="common">Hyphomycete</name>
    <dbReference type="NCBI Taxonomy" id="5539"/>
    <lineage>
        <taxon>Eukaryota</taxon>
        <taxon>Fungi</taxon>
        <taxon>Dikarya</taxon>
        <taxon>Ascomycota</taxon>
        <taxon>Pezizomycotina</taxon>
        <taxon>Leotiomycetes</taxon>
        <taxon>Leotiomycetes incertae sedis</taxon>
        <taxon>Scytalidium</taxon>
    </lineage>
</organism>
<dbReference type="AlphaFoldDB" id="A0A3E2HA31"/>
<dbReference type="GO" id="GO:0004497">
    <property type="term" value="F:monooxygenase activity"/>
    <property type="evidence" value="ECO:0007669"/>
    <property type="project" value="UniProtKB-KW"/>
</dbReference>
<feature type="non-terminal residue" evidence="7">
    <location>
        <position position="394"/>
    </location>
</feature>
<comment type="caution">
    <text evidence="7">The sequence shown here is derived from an EMBL/GenBank/DDBJ whole genome shotgun (WGS) entry which is preliminary data.</text>
</comment>
<keyword evidence="5 6" id="KW-0349">Heme</keyword>
<evidence type="ECO:0000256" key="2">
    <source>
        <dbReference type="ARBA" id="ARBA00010617"/>
    </source>
</evidence>
<dbReference type="InterPro" id="IPR050121">
    <property type="entry name" value="Cytochrome_P450_monoxygenase"/>
</dbReference>
<dbReference type="STRING" id="5539.A0A3E2HA31"/>
<dbReference type="InterPro" id="IPR002401">
    <property type="entry name" value="Cyt_P450_E_grp-I"/>
</dbReference>
<proteinExistence type="inferred from homology"/>
<sequence>MNLFSTRDPVYHREQKKKVAGAYSLTNLLENEPAVDSCTKLFISRLDKWAGTGQAVDLGAWLQYYAFDVVGEVTFARKLGFLENGQDVDNMMGTIEGILAYASLCGQVPEMHPLLLGNPLFPILIPAMESWNSVLTFTLKAINSRTSIKRDGELELHDGGKTDMLSRWAAVKSKDPLKMSTRDIVVHLSTNVFAGSDTTAIALRAIIYFLIKHPEKLRKTLEELDAADREGKLSDPVSYRESIAHLPYNSAVMKEAMRLHPSVGLLMERHVPAGGAQICGQYIPGGTIVGINPWVLQHDPNVYENPESFIPERWLIDDQEKLARMEVSFLSFGAGSRTCVGKNISLMEMAKIVPQLLREYTIGLADPKAEWKTKNHWFVQQTGLSCILTKRKRE</sequence>
<keyword evidence="8" id="KW-1185">Reference proteome</keyword>
<evidence type="ECO:0000313" key="8">
    <source>
        <dbReference type="Proteomes" id="UP000258309"/>
    </source>
</evidence>
<evidence type="ECO:0000256" key="4">
    <source>
        <dbReference type="ARBA" id="ARBA00023004"/>
    </source>
</evidence>
<comment type="similarity">
    <text evidence="2 6">Belongs to the cytochrome P450 family.</text>
</comment>
<keyword evidence="3 5" id="KW-0479">Metal-binding</keyword>
<dbReference type="PANTHER" id="PTHR24305">
    <property type="entry name" value="CYTOCHROME P450"/>
    <property type="match status" value="1"/>
</dbReference>
<dbReference type="Pfam" id="PF00067">
    <property type="entry name" value="p450"/>
    <property type="match status" value="1"/>
</dbReference>
<dbReference type="OrthoDB" id="3934656at2759"/>
<dbReference type="Proteomes" id="UP000258309">
    <property type="component" value="Unassembled WGS sequence"/>
</dbReference>
<dbReference type="OMA" id="MWLQYYA"/>
<dbReference type="SUPFAM" id="SSF48264">
    <property type="entry name" value="Cytochrome P450"/>
    <property type="match status" value="1"/>
</dbReference>
<comment type="cofactor">
    <cofactor evidence="1 5">
        <name>heme</name>
        <dbReference type="ChEBI" id="CHEBI:30413"/>
    </cofactor>
</comment>
<dbReference type="PRINTS" id="PR00385">
    <property type="entry name" value="P450"/>
</dbReference>
<keyword evidence="4 5" id="KW-0408">Iron</keyword>
<dbReference type="EMBL" id="NCSJ02000105">
    <property type="protein sequence ID" value="RFU30248.1"/>
    <property type="molecule type" value="Genomic_DNA"/>
</dbReference>
<dbReference type="PANTHER" id="PTHR24305:SF232">
    <property type="entry name" value="P450, PUTATIVE (EUROFUNG)-RELATED"/>
    <property type="match status" value="1"/>
</dbReference>
<dbReference type="Gene3D" id="1.10.630.10">
    <property type="entry name" value="Cytochrome P450"/>
    <property type="match status" value="1"/>
</dbReference>
<keyword evidence="6" id="KW-0560">Oxidoreductase</keyword>
<dbReference type="InterPro" id="IPR036396">
    <property type="entry name" value="Cyt_P450_sf"/>
</dbReference>
<feature type="binding site" description="axial binding residue" evidence="5">
    <location>
        <position position="339"/>
    </location>
    <ligand>
        <name>heme</name>
        <dbReference type="ChEBI" id="CHEBI:30413"/>
    </ligand>
    <ligandPart>
        <name>Fe</name>
        <dbReference type="ChEBI" id="CHEBI:18248"/>
    </ligandPart>
</feature>
<evidence type="ECO:0000313" key="7">
    <source>
        <dbReference type="EMBL" id="RFU30248.1"/>
    </source>
</evidence>
<dbReference type="InterPro" id="IPR017972">
    <property type="entry name" value="Cyt_P450_CS"/>
</dbReference>
<gene>
    <name evidence="7" type="ORF">B7463_g6110</name>
</gene>
<keyword evidence="6" id="KW-0503">Monooxygenase</keyword>
<dbReference type="InterPro" id="IPR001128">
    <property type="entry name" value="Cyt_P450"/>
</dbReference>
<dbReference type="PROSITE" id="PS00086">
    <property type="entry name" value="CYTOCHROME_P450"/>
    <property type="match status" value="1"/>
</dbReference>
<dbReference type="CDD" id="cd11060">
    <property type="entry name" value="CYP57A1-like"/>
    <property type="match status" value="1"/>
</dbReference>
<dbReference type="GO" id="GO:0016705">
    <property type="term" value="F:oxidoreductase activity, acting on paired donors, with incorporation or reduction of molecular oxygen"/>
    <property type="evidence" value="ECO:0007669"/>
    <property type="project" value="InterPro"/>
</dbReference>
<dbReference type="GO" id="GO:0020037">
    <property type="term" value="F:heme binding"/>
    <property type="evidence" value="ECO:0007669"/>
    <property type="project" value="InterPro"/>
</dbReference>
<dbReference type="GO" id="GO:0005506">
    <property type="term" value="F:iron ion binding"/>
    <property type="evidence" value="ECO:0007669"/>
    <property type="project" value="InterPro"/>
</dbReference>
<feature type="non-terminal residue" evidence="7">
    <location>
        <position position="1"/>
    </location>
</feature>
<evidence type="ECO:0000256" key="1">
    <source>
        <dbReference type="ARBA" id="ARBA00001971"/>
    </source>
</evidence>